<evidence type="ECO:0000256" key="3">
    <source>
        <dbReference type="ARBA" id="ARBA00022989"/>
    </source>
</evidence>
<name>A0ABD6FHK3_9PSEU</name>
<dbReference type="PANTHER" id="PTHR30168:SF0">
    <property type="entry name" value="INNER MEMBRANE PROTEIN"/>
    <property type="match status" value="1"/>
</dbReference>
<keyword evidence="2 6" id="KW-0812">Transmembrane</keyword>
<feature type="region of interest" description="Disordered" evidence="5">
    <location>
        <begin position="48"/>
        <end position="77"/>
    </location>
</feature>
<dbReference type="InterPro" id="IPR007343">
    <property type="entry name" value="Uncharacterised_pept_Zn_put"/>
</dbReference>
<keyword evidence="4 6" id="KW-0472">Membrane</keyword>
<evidence type="ECO:0000256" key="5">
    <source>
        <dbReference type="SAM" id="MobiDB-lite"/>
    </source>
</evidence>
<feature type="transmembrane region" description="Helical" evidence="6">
    <location>
        <begin position="20"/>
        <end position="40"/>
    </location>
</feature>
<dbReference type="PANTHER" id="PTHR30168">
    <property type="entry name" value="PUTATIVE MEMBRANE PROTEIN YPFJ"/>
    <property type="match status" value="1"/>
</dbReference>
<dbReference type="EMBL" id="QGUI02000205">
    <property type="protein sequence ID" value="MFO7193387.1"/>
    <property type="molecule type" value="Genomic_DNA"/>
</dbReference>
<dbReference type="GO" id="GO:0016020">
    <property type="term" value="C:membrane"/>
    <property type="evidence" value="ECO:0007669"/>
    <property type="project" value="UniProtKB-SubCell"/>
</dbReference>
<evidence type="ECO:0000256" key="6">
    <source>
        <dbReference type="SAM" id="Phobius"/>
    </source>
</evidence>
<sequence>MPEPDGSELTGKPDRVHRLVVVAVCAAIIAALAGGIIMLVDVLGSDDHSPAAQHARKREPGGAGAAGSNQTAGPEAEPPRKIIKLADHPLVTTPGLGLPNNACRLPEWDNSQATAKRFFRAATRCLDRAWEPVLRELGLPFTPPRLYFPEGQSFASDCGTIEVGIQTAAYYCEGELFLPFAGLQLDQYQDNPGVYLALIAHEYGHHVQELAGIMDAAWRQIYQAGEGTPRAQEVSRRKELQAQCFSGLFLGSHVDRGGSIDRQMYDRAWHDQETRGDDTSGGHDHGSNENYAKWWRKGALDNRLTDCNTFKAPASEVS</sequence>
<dbReference type="Pfam" id="PF04228">
    <property type="entry name" value="Zn_peptidase"/>
    <property type="match status" value="1"/>
</dbReference>
<keyword evidence="3 6" id="KW-1133">Transmembrane helix</keyword>
<protein>
    <submittedName>
        <fullName evidence="7">Neutral zinc metallopeptidase</fullName>
    </submittedName>
</protein>
<comment type="caution">
    <text evidence="7">The sequence shown here is derived from an EMBL/GenBank/DDBJ whole genome shotgun (WGS) entry which is preliminary data.</text>
</comment>
<evidence type="ECO:0000256" key="2">
    <source>
        <dbReference type="ARBA" id="ARBA00022692"/>
    </source>
</evidence>
<dbReference type="AlphaFoldDB" id="A0ABD6FHK3"/>
<organism evidence="7 8">
    <name type="scientific">Thermocrispum agreste</name>
    <dbReference type="NCBI Taxonomy" id="37925"/>
    <lineage>
        <taxon>Bacteria</taxon>
        <taxon>Bacillati</taxon>
        <taxon>Actinomycetota</taxon>
        <taxon>Actinomycetes</taxon>
        <taxon>Pseudonocardiales</taxon>
        <taxon>Pseudonocardiaceae</taxon>
        <taxon>Thermocrispum</taxon>
    </lineage>
</organism>
<accession>A0ABD6FHK3</accession>
<proteinExistence type="predicted"/>
<reference evidence="7 8" key="1">
    <citation type="journal article" date="2021" name="BMC Genomics">
        <title>Genome-resolved metagenome and metatranscriptome analyses of thermophilic composting reveal key bacterial players and their metabolic interactions.</title>
        <authorList>
            <person name="Braga L.P.P."/>
            <person name="Pereira R.V."/>
            <person name="Martins L.F."/>
            <person name="Moura L.M.S."/>
            <person name="Sanchez F.B."/>
            <person name="Patane J.S.L."/>
            <person name="da Silva A.M."/>
            <person name="Setubal J.C."/>
        </authorList>
    </citation>
    <scope>NUCLEOTIDE SEQUENCE [LARGE SCALE GENOMIC DNA]</scope>
    <source>
        <strain evidence="7">ZC4RG45</strain>
    </source>
</reference>
<gene>
    <name evidence="7" type="ORF">DIU77_014185</name>
</gene>
<comment type="subcellular location">
    <subcellularLocation>
        <location evidence="1">Membrane</location>
        <topology evidence="1">Single-pass membrane protein</topology>
    </subcellularLocation>
</comment>
<evidence type="ECO:0000313" key="8">
    <source>
        <dbReference type="Proteomes" id="UP000249324"/>
    </source>
</evidence>
<evidence type="ECO:0000313" key="7">
    <source>
        <dbReference type="EMBL" id="MFO7193387.1"/>
    </source>
</evidence>
<evidence type="ECO:0000256" key="4">
    <source>
        <dbReference type="ARBA" id="ARBA00023136"/>
    </source>
</evidence>
<evidence type="ECO:0000256" key="1">
    <source>
        <dbReference type="ARBA" id="ARBA00004167"/>
    </source>
</evidence>
<dbReference type="Proteomes" id="UP000249324">
    <property type="component" value="Unassembled WGS sequence"/>
</dbReference>